<feature type="domain" description="RNase H type-1" evidence="1">
    <location>
        <begin position="1"/>
        <end position="33"/>
    </location>
</feature>
<dbReference type="PROSITE" id="PS50879">
    <property type="entry name" value="RNASE_H_1"/>
    <property type="match status" value="1"/>
</dbReference>
<organism evidence="2 3">
    <name type="scientific">Araneus ventricosus</name>
    <name type="common">Orbweaver spider</name>
    <name type="synonym">Epeira ventricosa</name>
    <dbReference type="NCBI Taxonomy" id="182803"/>
    <lineage>
        <taxon>Eukaryota</taxon>
        <taxon>Metazoa</taxon>
        <taxon>Ecdysozoa</taxon>
        <taxon>Arthropoda</taxon>
        <taxon>Chelicerata</taxon>
        <taxon>Arachnida</taxon>
        <taxon>Araneae</taxon>
        <taxon>Araneomorphae</taxon>
        <taxon>Entelegynae</taxon>
        <taxon>Araneoidea</taxon>
        <taxon>Araneidae</taxon>
        <taxon>Araneus</taxon>
    </lineage>
</organism>
<evidence type="ECO:0000313" key="2">
    <source>
        <dbReference type="EMBL" id="GBM61813.1"/>
    </source>
</evidence>
<evidence type="ECO:0000259" key="1">
    <source>
        <dbReference type="PROSITE" id="PS50879"/>
    </source>
</evidence>
<gene>
    <name evidence="2" type="ORF">AVEN_80454_1</name>
</gene>
<dbReference type="EMBL" id="BGPR01001785">
    <property type="protein sequence ID" value="GBM61813.1"/>
    <property type="molecule type" value="Genomic_DNA"/>
</dbReference>
<dbReference type="AlphaFoldDB" id="A0A4Y2H843"/>
<name>A0A4Y2H843_ARAVE</name>
<dbReference type="Proteomes" id="UP000499080">
    <property type="component" value="Unassembled WGS sequence"/>
</dbReference>
<protein>
    <recommendedName>
        <fullName evidence="1">RNase H type-1 domain-containing protein</fullName>
    </recommendedName>
</protein>
<dbReference type="GO" id="GO:0003676">
    <property type="term" value="F:nucleic acid binding"/>
    <property type="evidence" value="ECO:0007669"/>
    <property type="project" value="InterPro"/>
</dbReference>
<proteinExistence type="predicted"/>
<dbReference type="OrthoDB" id="411823at2759"/>
<keyword evidence="3" id="KW-1185">Reference proteome</keyword>
<dbReference type="GO" id="GO:0004523">
    <property type="term" value="F:RNA-DNA hybrid ribonuclease activity"/>
    <property type="evidence" value="ECO:0007669"/>
    <property type="project" value="InterPro"/>
</dbReference>
<evidence type="ECO:0000313" key="3">
    <source>
        <dbReference type="Proteomes" id="UP000499080"/>
    </source>
</evidence>
<reference evidence="2 3" key="1">
    <citation type="journal article" date="2019" name="Sci. Rep.">
        <title>Orb-weaving spider Araneus ventricosus genome elucidates the spidroin gene catalogue.</title>
        <authorList>
            <person name="Kono N."/>
            <person name="Nakamura H."/>
            <person name="Ohtoshi R."/>
            <person name="Moran D.A.P."/>
            <person name="Shinohara A."/>
            <person name="Yoshida Y."/>
            <person name="Fujiwara M."/>
            <person name="Mori M."/>
            <person name="Tomita M."/>
            <person name="Arakawa K."/>
        </authorList>
    </citation>
    <scope>NUCLEOTIDE SEQUENCE [LARGE SCALE GENOMIC DNA]</scope>
</reference>
<dbReference type="InterPro" id="IPR002156">
    <property type="entry name" value="RNaseH_domain"/>
</dbReference>
<sequence length="189" mass="21681">MPKTTKNKLGWIRAHVWHLGNEKADELAKEAITSTEAAVLTLPFPRSSAEQDIKQRTLAKCSLLGAKCRGVGMMALMTAPHIKKVGLRNHYWPRQLIQFITRHGPFPTYIFRFGKHPDNCCACGEPGTPLRYATKCRLALSYHLRCRGDQHIEAWMRSINNHRLLRNKIIDLLNSITSQEHRFKSEQPE</sequence>
<comment type="caution">
    <text evidence="2">The sequence shown here is derived from an EMBL/GenBank/DDBJ whole genome shotgun (WGS) entry which is preliminary data.</text>
</comment>
<accession>A0A4Y2H843</accession>